<accession>A0A392V7P6</accession>
<dbReference type="AlphaFoldDB" id="A0A392V7P6"/>
<reference evidence="2 3" key="1">
    <citation type="journal article" date="2018" name="Front. Plant Sci.">
        <title>Red Clover (Trifolium pratense) and Zigzag Clover (T. medium) - A Picture of Genomic Similarities and Differences.</title>
        <authorList>
            <person name="Dluhosova J."/>
            <person name="Istvanek J."/>
            <person name="Nedelnik J."/>
            <person name="Repkova J."/>
        </authorList>
    </citation>
    <scope>NUCLEOTIDE SEQUENCE [LARGE SCALE GENOMIC DNA]</scope>
    <source>
        <strain evidence="3">cv. 10/8</strain>
        <tissue evidence="2">Leaf</tissue>
    </source>
</reference>
<keyword evidence="1" id="KW-0472">Membrane</keyword>
<evidence type="ECO:0000256" key="1">
    <source>
        <dbReference type="SAM" id="Phobius"/>
    </source>
</evidence>
<keyword evidence="1" id="KW-1133">Transmembrane helix</keyword>
<feature type="non-terminal residue" evidence="2">
    <location>
        <position position="1"/>
    </location>
</feature>
<proteinExistence type="predicted"/>
<protein>
    <submittedName>
        <fullName evidence="2">Uncharacterized protein</fullName>
    </submittedName>
</protein>
<comment type="caution">
    <text evidence="2">The sequence shown here is derived from an EMBL/GenBank/DDBJ whole genome shotgun (WGS) entry which is preliminary data.</text>
</comment>
<dbReference type="Proteomes" id="UP000265520">
    <property type="component" value="Unassembled WGS sequence"/>
</dbReference>
<evidence type="ECO:0000313" key="3">
    <source>
        <dbReference type="Proteomes" id="UP000265520"/>
    </source>
</evidence>
<keyword evidence="1" id="KW-0812">Transmembrane</keyword>
<dbReference type="EMBL" id="LXQA011088910">
    <property type="protein sequence ID" value="MCI84348.1"/>
    <property type="molecule type" value="Genomic_DNA"/>
</dbReference>
<feature type="transmembrane region" description="Helical" evidence="1">
    <location>
        <begin position="12"/>
        <end position="32"/>
    </location>
</feature>
<keyword evidence="3" id="KW-1185">Reference proteome</keyword>
<sequence length="50" mass="5104">STGFGDPTEITTGVGCSALLFFGVVTVLRFFVAASKHLLATAMSPLTVAT</sequence>
<evidence type="ECO:0000313" key="2">
    <source>
        <dbReference type="EMBL" id="MCI84348.1"/>
    </source>
</evidence>
<organism evidence="2 3">
    <name type="scientific">Trifolium medium</name>
    <dbReference type="NCBI Taxonomy" id="97028"/>
    <lineage>
        <taxon>Eukaryota</taxon>
        <taxon>Viridiplantae</taxon>
        <taxon>Streptophyta</taxon>
        <taxon>Embryophyta</taxon>
        <taxon>Tracheophyta</taxon>
        <taxon>Spermatophyta</taxon>
        <taxon>Magnoliopsida</taxon>
        <taxon>eudicotyledons</taxon>
        <taxon>Gunneridae</taxon>
        <taxon>Pentapetalae</taxon>
        <taxon>rosids</taxon>
        <taxon>fabids</taxon>
        <taxon>Fabales</taxon>
        <taxon>Fabaceae</taxon>
        <taxon>Papilionoideae</taxon>
        <taxon>50 kb inversion clade</taxon>
        <taxon>NPAAA clade</taxon>
        <taxon>Hologalegina</taxon>
        <taxon>IRL clade</taxon>
        <taxon>Trifolieae</taxon>
        <taxon>Trifolium</taxon>
    </lineage>
</organism>
<name>A0A392V7P6_9FABA</name>